<evidence type="ECO:0000313" key="2">
    <source>
        <dbReference type="Proteomes" id="UP000467105"/>
    </source>
</evidence>
<name>A0A7I7YUI5_9MYCO</name>
<dbReference type="InterPro" id="IPR018929">
    <property type="entry name" value="DUF2510"/>
</dbReference>
<dbReference type="Pfam" id="PF10708">
    <property type="entry name" value="DUF2510"/>
    <property type="match status" value="1"/>
</dbReference>
<accession>A0A7I7YUI5</accession>
<dbReference type="OrthoDB" id="4711908at2"/>
<gene>
    <name evidence="1" type="ORF">MPRM_27210</name>
</gene>
<sequence length="132" mass="13596">MTALKIVLPLGIVAIIAGLVIGNTNISLASAQGISCGSAFGGGSGTLDPYVETACAPLLSEHQLWATVFIVLGVGLLISSVVLYRANPPAAAPTKILPPPSGATKRGWYPDPAGTGEERYWNGKGWSDLPPR</sequence>
<organism evidence="1 2">
    <name type="scientific">Mycobacterium parmense</name>
    <dbReference type="NCBI Taxonomy" id="185642"/>
    <lineage>
        <taxon>Bacteria</taxon>
        <taxon>Bacillati</taxon>
        <taxon>Actinomycetota</taxon>
        <taxon>Actinomycetes</taxon>
        <taxon>Mycobacteriales</taxon>
        <taxon>Mycobacteriaceae</taxon>
        <taxon>Mycobacterium</taxon>
        <taxon>Mycobacterium simiae complex</taxon>
    </lineage>
</organism>
<proteinExistence type="predicted"/>
<dbReference type="Proteomes" id="UP000467105">
    <property type="component" value="Chromosome"/>
</dbReference>
<reference evidence="1 2" key="1">
    <citation type="journal article" date="2019" name="Emerg. Microbes Infect.">
        <title>Comprehensive subspecies identification of 175 nontuberculous mycobacteria species based on 7547 genomic profiles.</title>
        <authorList>
            <person name="Matsumoto Y."/>
            <person name="Kinjo T."/>
            <person name="Motooka D."/>
            <person name="Nabeya D."/>
            <person name="Jung N."/>
            <person name="Uechi K."/>
            <person name="Horii T."/>
            <person name="Iida T."/>
            <person name="Fujita J."/>
            <person name="Nakamura S."/>
        </authorList>
    </citation>
    <scope>NUCLEOTIDE SEQUENCE [LARGE SCALE GENOMIC DNA]</scope>
    <source>
        <strain evidence="1 2">JCM 14742</strain>
    </source>
</reference>
<evidence type="ECO:0000313" key="1">
    <source>
        <dbReference type="EMBL" id="BBZ45440.1"/>
    </source>
</evidence>
<dbReference type="RefSeq" id="WP_085267715.1">
    <property type="nucleotide sequence ID" value="NZ_AP022614.1"/>
</dbReference>
<dbReference type="EMBL" id="AP022614">
    <property type="protein sequence ID" value="BBZ45440.1"/>
    <property type="molecule type" value="Genomic_DNA"/>
</dbReference>
<keyword evidence="2" id="KW-1185">Reference proteome</keyword>
<dbReference type="AlphaFoldDB" id="A0A7I7YUI5"/>
<protein>
    <submittedName>
        <fullName evidence="1">Uncharacterized protein</fullName>
    </submittedName>
</protein>